<dbReference type="EMBL" id="QGKV02000759">
    <property type="protein sequence ID" value="KAF3568837.1"/>
    <property type="molecule type" value="Genomic_DNA"/>
</dbReference>
<feature type="region of interest" description="Disordered" evidence="1">
    <location>
        <begin position="118"/>
        <end position="149"/>
    </location>
</feature>
<evidence type="ECO:0000313" key="3">
    <source>
        <dbReference type="Proteomes" id="UP000266723"/>
    </source>
</evidence>
<feature type="compositionally biased region" description="Polar residues" evidence="1">
    <location>
        <begin position="25"/>
        <end position="34"/>
    </location>
</feature>
<evidence type="ECO:0000313" key="2">
    <source>
        <dbReference type="EMBL" id="KAF3568837.1"/>
    </source>
</evidence>
<comment type="caution">
    <text evidence="2">The sequence shown here is derived from an EMBL/GenBank/DDBJ whole genome shotgun (WGS) entry which is preliminary data.</text>
</comment>
<dbReference type="Proteomes" id="UP000266723">
    <property type="component" value="Unassembled WGS sequence"/>
</dbReference>
<feature type="compositionally biased region" description="Basic and acidic residues" evidence="1">
    <location>
        <begin position="35"/>
        <end position="46"/>
    </location>
</feature>
<keyword evidence="3" id="KW-1185">Reference proteome</keyword>
<name>A0ABQ7D990_BRACR</name>
<accession>A0ABQ7D990</accession>
<reference evidence="2 3" key="1">
    <citation type="journal article" date="2020" name="BMC Genomics">
        <title>Intraspecific diversification of the crop wild relative Brassica cretica Lam. using demographic model selection.</title>
        <authorList>
            <person name="Kioukis A."/>
            <person name="Michalopoulou V.A."/>
            <person name="Briers L."/>
            <person name="Pirintsos S."/>
            <person name="Studholme D.J."/>
            <person name="Pavlidis P."/>
            <person name="Sarris P.F."/>
        </authorList>
    </citation>
    <scope>NUCLEOTIDE SEQUENCE [LARGE SCALE GENOMIC DNA]</scope>
    <source>
        <strain evidence="3">cv. PFS-1207/04</strain>
    </source>
</reference>
<sequence length="183" mass="20463">MIHQVRIERYVAENKSEDLEIVDTNITPEGSNSKGKIEPDSSREVDYASNNPEVQMDKYQAPVMEPVSEDCMVSQEGPSASKHPSRTTGFPPFTDTPTLRFLTHRLDRNKKLRIQQCAPSSQEVLLPPNDRPTLPGPLQSKSVSEDAGVELEEEEIPFLPSPAAVKKAKKLKRPWGGGEPRRF</sequence>
<feature type="region of interest" description="Disordered" evidence="1">
    <location>
        <begin position="71"/>
        <end position="96"/>
    </location>
</feature>
<protein>
    <submittedName>
        <fullName evidence="2">Uncharacterized protein</fullName>
    </submittedName>
</protein>
<evidence type="ECO:0000256" key="1">
    <source>
        <dbReference type="SAM" id="MobiDB-lite"/>
    </source>
</evidence>
<feature type="compositionally biased region" description="Low complexity" evidence="1">
    <location>
        <begin position="87"/>
        <end position="96"/>
    </location>
</feature>
<proteinExistence type="predicted"/>
<gene>
    <name evidence="2" type="ORF">DY000_02011462</name>
</gene>
<organism evidence="2 3">
    <name type="scientific">Brassica cretica</name>
    <name type="common">Mustard</name>
    <dbReference type="NCBI Taxonomy" id="69181"/>
    <lineage>
        <taxon>Eukaryota</taxon>
        <taxon>Viridiplantae</taxon>
        <taxon>Streptophyta</taxon>
        <taxon>Embryophyta</taxon>
        <taxon>Tracheophyta</taxon>
        <taxon>Spermatophyta</taxon>
        <taxon>Magnoliopsida</taxon>
        <taxon>eudicotyledons</taxon>
        <taxon>Gunneridae</taxon>
        <taxon>Pentapetalae</taxon>
        <taxon>rosids</taxon>
        <taxon>malvids</taxon>
        <taxon>Brassicales</taxon>
        <taxon>Brassicaceae</taxon>
        <taxon>Brassiceae</taxon>
        <taxon>Brassica</taxon>
    </lineage>
</organism>
<feature type="region of interest" description="Disordered" evidence="1">
    <location>
        <begin position="25"/>
        <end position="57"/>
    </location>
</feature>